<organism evidence="1">
    <name type="scientific">mine drainage metagenome</name>
    <dbReference type="NCBI Taxonomy" id="410659"/>
    <lineage>
        <taxon>unclassified sequences</taxon>
        <taxon>metagenomes</taxon>
        <taxon>ecological metagenomes</taxon>
    </lineage>
</organism>
<protein>
    <submittedName>
        <fullName evidence="1">Uncharacterized protein</fullName>
    </submittedName>
</protein>
<gene>
    <name evidence="1" type="ORF">GALL_357410</name>
</gene>
<dbReference type="EMBL" id="MLJW01000801">
    <property type="protein sequence ID" value="OIQ82464.1"/>
    <property type="molecule type" value="Genomic_DNA"/>
</dbReference>
<name>A0A1J5QG78_9ZZZZ</name>
<dbReference type="AlphaFoldDB" id="A0A1J5QG78"/>
<sequence length="70" mass="7172">MDGLNGVAHAGRELRDLEAGIGRISASVIKEVADIVRPEHGYQTLVLDPALFQTLEFVAAGAEGAAGGVA</sequence>
<accession>A0A1J5QG78</accession>
<proteinExistence type="predicted"/>
<reference evidence="1" key="1">
    <citation type="submission" date="2016-10" db="EMBL/GenBank/DDBJ databases">
        <title>Sequence of Gallionella enrichment culture.</title>
        <authorList>
            <person name="Poehlein A."/>
            <person name="Muehling M."/>
            <person name="Daniel R."/>
        </authorList>
    </citation>
    <scope>NUCLEOTIDE SEQUENCE</scope>
</reference>
<evidence type="ECO:0000313" key="1">
    <source>
        <dbReference type="EMBL" id="OIQ82464.1"/>
    </source>
</evidence>
<comment type="caution">
    <text evidence="1">The sequence shown here is derived from an EMBL/GenBank/DDBJ whole genome shotgun (WGS) entry which is preliminary data.</text>
</comment>